<dbReference type="EMBL" id="PQXO01000553">
    <property type="protein sequence ID" value="TGO84070.1"/>
    <property type="molecule type" value="Genomic_DNA"/>
</dbReference>
<keyword evidence="2" id="KW-1185">Reference proteome</keyword>
<dbReference type="Proteomes" id="UP000297280">
    <property type="component" value="Unassembled WGS sequence"/>
</dbReference>
<dbReference type="AlphaFoldDB" id="A0A4Z1KEG2"/>
<dbReference type="InterPro" id="IPR002110">
    <property type="entry name" value="Ankyrin_rpt"/>
</dbReference>
<gene>
    <name evidence="1" type="ORF">BPOR_0554g00060</name>
</gene>
<dbReference type="SUPFAM" id="SSF48403">
    <property type="entry name" value="Ankyrin repeat"/>
    <property type="match status" value="1"/>
</dbReference>
<comment type="caution">
    <text evidence="1">The sequence shown here is derived from an EMBL/GenBank/DDBJ whole genome shotgun (WGS) entry which is preliminary data.</text>
</comment>
<dbReference type="Pfam" id="PF13857">
    <property type="entry name" value="Ank_5"/>
    <property type="match status" value="1"/>
</dbReference>
<evidence type="ECO:0000313" key="2">
    <source>
        <dbReference type="Proteomes" id="UP000297280"/>
    </source>
</evidence>
<organism evidence="1 2">
    <name type="scientific">Botrytis porri</name>
    <dbReference type="NCBI Taxonomy" id="87229"/>
    <lineage>
        <taxon>Eukaryota</taxon>
        <taxon>Fungi</taxon>
        <taxon>Dikarya</taxon>
        <taxon>Ascomycota</taxon>
        <taxon>Pezizomycotina</taxon>
        <taxon>Leotiomycetes</taxon>
        <taxon>Helotiales</taxon>
        <taxon>Sclerotiniaceae</taxon>
        <taxon>Botrytis</taxon>
    </lineage>
</organism>
<accession>A0A4Z1KEG2</accession>
<sequence>MSPWLVKEEDRYKYGLDEQEVIATNQKAEDVLVTGFFPNPFWHSFQKSVAAVHKSHNEQYIQCFENELRLPLKDFLISSLPNYNKTAALEIVQGMEKIIKEKLDVQNLTCSHVAFPDPERPTERYKYNDGMEQFQISIPAFKDHQATLEAMEYTQKCATNEFEIAEKRQVMCPETNLSCQTQSKEEEAIHCSRRLKQAQDYSIHAGYVYAASEEWRTVATFNGILDWALIRNACLPLFDFLRVSQISGFIEKFGDKYWSPDELKAFTAKCQALQTSMAFNVNHPKSFPPLNENSIYFKSLSRTTGWKACGFNSIRAVVHNQFSTSDEHVFIGGDTQKGKEKISDGGDYGALICNLDVDIKGQAVLIPMAMIWAGNKHGFEGFKVMLRCANVNINAVDGHIRTPLNRAVQLRSVTIAKILLAQENVAIDVKDGKGKTALDYAQISEE</sequence>
<protein>
    <submittedName>
        <fullName evidence="1">Uncharacterized protein</fullName>
    </submittedName>
</protein>
<dbReference type="Gene3D" id="1.25.40.20">
    <property type="entry name" value="Ankyrin repeat-containing domain"/>
    <property type="match status" value="1"/>
</dbReference>
<reference evidence="1 2" key="1">
    <citation type="submission" date="2017-12" db="EMBL/GenBank/DDBJ databases">
        <title>Comparative genomics of Botrytis spp.</title>
        <authorList>
            <person name="Valero-Jimenez C.A."/>
            <person name="Tapia P."/>
            <person name="Veloso J."/>
            <person name="Silva-Moreno E."/>
            <person name="Staats M."/>
            <person name="Valdes J.H."/>
            <person name="Van Kan J.A.L."/>
        </authorList>
    </citation>
    <scope>NUCLEOTIDE SEQUENCE [LARGE SCALE GENOMIC DNA]</scope>
    <source>
        <strain evidence="1 2">MUCL3349</strain>
    </source>
</reference>
<dbReference type="InterPro" id="IPR036770">
    <property type="entry name" value="Ankyrin_rpt-contain_sf"/>
</dbReference>
<evidence type="ECO:0000313" key="1">
    <source>
        <dbReference type="EMBL" id="TGO84070.1"/>
    </source>
</evidence>
<proteinExistence type="predicted"/>
<name>A0A4Z1KEG2_9HELO</name>